<evidence type="ECO:0000313" key="3">
    <source>
        <dbReference type="EMBL" id="KEQ19711.1"/>
    </source>
</evidence>
<accession>A0A081NMN8</accession>
<dbReference type="InterPro" id="IPR002347">
    <property type="entry name" value="SDR_fam"/>
</dbReference>
<dbReference type="CDD" id="cd05233">
    <property type="entry name" value="SDR_c"/>
    <property type="match status" value="1"/>
</dbReference>
<dbReference type="GO" id="GO:0016020">
    <property type="term" value="C:membrane"/>
    <property type="evidence" value="ECO:0007669"/>
    <property type="project" value="TreeGrafter"/>
</dbReference>
<protein>
    <recommendedName>
        <fullName evidence="5">Short-chain dehydrogenase</fullName>
    </recommendedName>
</protein>
<comment type="caution">
    <text evidence="3">The sequence shown here is derived from an EMBL/GenBank/DDBJ whole genome shotgun (WGS) entry which is preliminary data.</text>
</comment>
<evidence type="ECO:0000256" key="1">
    <source>
        <dbReference type="ARBA" id="ARBA00006484"/>
    </source>
</evidence>
<dbReference type="EMBL" id="JOKH01000001">
    <property type="protein sequence ID" value="KEQ19711.1"/>
    <property type="molecule type" value="Genomic_DNA"/>
</dbReference>
<organism evidence="3 4">
    <name type="scientific">Endozoicomonas numazuensis</name>
    <dbReference type="NCBI Taxonomy" id="1137799"/>
    <lineage>
        <taxon>Bacteria</taxon>
        <taxon>Pseudomonadati</taxon>
        <taxon>Pseudomonadota</taxon>
        <taxon>Gammaproteobacteria</taxon>
        <taxon>Oceanospirillales</taxon>
        <taxon>Endozoicomonadaceae</taxon>
        <taxon>Endozoicomonas</taxon>
    </lineage>
</organism>
<evidence type="ECO:0000256" key="2">
    <source>
        <dbReference type="ARBA" id="ARBA00023002"/>
    </source>
</evidence>
<dbReference type="GO" id="GO:0016491">
    <property type="term" value="F:oxidoreductase activity"/>
    <property type="evidence" value="ECO:0007669"/>
    <property type="project" value="UniProtKB-KW"/>
</dbReference>
<dbReference type="PANTHER" id="PTHR44196">
    <property type="entry name" value="DEHYDROGENASE/REDUCTASE SDR FAMILY MEMBER 7B"/>
    <property type="match status" value="1"/>
</dbReference>
<gene>
    <name evidence="3" type="ORF">GZ78_07490</name>
</gene>
<dbReference type="STRING" id="1137799.GZ78_07490"/>
<comment type="similarity">
    <text evidence="1">Belongs to the short-chain dehydrogenases/reductases (SDR) family.</text>
</comment>
<dbReference type="eggNOG" id="COG4221">
    <property type="taxonomic scope" value="Bacteria"/>
</dbReference>
<dbReference type="Proteomes" id="UP000028073">
    <property type="component" value="Unassembled WGS sequence"/>
</dbReference>
<reference evidence="3 4" key="1">
    <citation type="submission" date="2014-06" db="EMBL/GenBank/DDBJ databases">
        <title>Whole Genome Sequences of Three Symbiotic Endozoicomonas Bacteria.</title>
        <authorList>
            <person name="Neave M.J."/>
            <person name="Apprill A."/>
            <person name="Voolstra C.R."/>
        </authorList>
    </citation>
    <scope>NUCLEOTIDE SEQUENCE [LARGE SCALE GENOMIC DNA]</scope>
    <source>
        <strain evidence="3 4">DSM 25634</strain>
    </source>
</reference>
<keyword evidence="2" id="KW-0560">Oxidoreductase</keyword>
<dbReference type="PRINTS" id="PR00081">
    <property type="entry name" value="GDHRDH"/>
</dbReference>
<dbReference type="AlphaFoldDB" id="A0A081NMN8"/>
<evidence type="ECO:0008006" key="5">
    <source>
        <dbReference type="Google" id="ProtNLM"/>
    </source>
</evidence>
<evidence type="ECO:0000313" key="4">
    <source>
        <dbReference type="Proteomes" id="UP000028073"/>
    </source>
</evidence>
<proteinExistence type="inferred from homology"/>
<name>A0A081NMN8_9GAMM</name>
<dbReference type="Gene3D" id="3.40.50.720">
    <property type="entry name" value="NAD(P)-binding Rossmann-like Domain"/>
    <property type="match status" value="1"/>
</dbReference>
<dbReference type="InterPro" id="IPR036291">
    <property type="entry name" value="NAD(P)-bd_dom_sf"/>
</dbReference>
<sequence>MTAAKDIHLILTASSSSRLNDSKDLPHTNRHRISTIACEILDENQWPYLFKSVQEKVGCPDLIIHAAGAFRWAPAHEFEFAEYSRLLKVNLEFPIALNQFFLPDMIQRNSGCLIHFGSIASVQSYPGGAAYCGSKFGLRGYCQSLFEDVREYNIKVCSILPGQISQREGTEAADKHAIELNDILKTIDFILSVGGSSCPTEIILQPQSSYYEKALRKSLTPLKS</sequence>
<dbReference type="SUPFAM" id="SSF51735">
    <property type="entry name" value="NAD(P)-binding Rossmann-fold domains"/>
    <property type="match status" value="1"/>
</dbReference>
<dbReference type="PANTHER" id="PTHR44196:SF1">
    <property type="entry name" value="DEHYDROGENASE_REDUCTASE SDR FAMILY MEMBER 7B"/>
    <property type="match status" value="1"/>
</dbReference>
<keyword evidence="4" id="KW-1185">Reference proteome</keyword>
<dbReference type="Pfam" id="PF00106">
    <property type="entry name" value="adh_short"/>
    <property type="match status" value="1"/>
</dbReference>